<feature type="signal peptide" evidence="2">
    <location>
        <begin position="1"/>
        <end position="20"/>
    </location>
</feature>
<evidence type="ECO:0000256" key="2">
    <source>
        <dbReference type="SAM" id="SignalP"/>
    </source>
</evidence>
<feature type="chain" id="PRO_5036676325" evidence="2">
    <location>
        <begin position="21"/>
        <end position="353"/>
    </location>
</feature>
<dbReference type="InterPro" id="IPR058637">
    <property type="entry name" value="YknX-like_C"/>
</dbReference>
<dbReference type="Gene3D" id="2.40.30.170">
    <property type="match status" value="1"/>
</dbReference>
<feature type="domain" description="Multidrug resistance protein MdtA-like barrel-sandwich hybrid" evidence="3">
    <location>
        <begin position="50"/>
        <end position="173"/>
    </location>
</feature>
<protein>
    <submittedName>
        <fullName evidence="6">MexH family multidrug efflux RND transporter periplasmic adaptor subunit</fullName>
    </submittedName>
</protein>
<dbReference type="Gene3D" id="2.40.420.20">
    <property type="match status" value="1"/>
</dbReference>
<sequence length="353" mass="38287">MSYKISLICLLFFISQPSWAQRSTPVIVAPVKTTTLSGDIEALGDLRAINSVDLTAQVTDYIVGIYFEDGQRVQQGDVLIKLDDGDEQALLAEEQARLAEARRQVDRLSALTAKNVSSKSALDTQKSLVSISKAKIQGIQSAIDKRTLRAPFDGLMGLRRISIGSLAQPGMQLATLDEDRQMKLDFTVSADQLIHLQPGLTVTATTTAFHDQVFKGTLISLDSRVNPITRMISGRVIIDNPDYLLKPGLLMRVNIAAEEKPALLIPEEALISEAGQHFVYVIENTGQQTTVRKQAITIGDRPDKSLAITSGLAAGQQVVIHGTLRIHDGSPVTITAVKTGDEPLTELLKKSAP</sequence>
<evidence type="ECO:0000313" key="6">
    <source>
        <dbReference type="EMBL" id="GGF88161.1"/>
    </source>
</evidence>
<feature type="domain" description="CusB-like beta-barrel" evidence="4">
    <location>
        <begin position="186"/>
        <end position="258"/>
    </location>
</feature>
<name>A0A917CGA7_9GAMM</name>
<dbReference type="Gene3D" id="1.10.287.470">
    <property type="entry name" value="Helix hairpin bin"/>
    <property type="match status" value="1"/>
</dbReference>
<dbReference type="Proteomes" id="UP000605253">
    <property type="component" value="Unassembled WGS sequence"/>
</dbReference>
<dbReference type="Pfam" id="PF25917">
    <property type="entry name" value="BSH_RND"/>
    <property type="match status" value="1"/>
</dbReference>
<dbReference type="InterPro" id="IPR058792">
    <property type="entry name" value="Beta-barrel_RND_2"/>
</dbReference>
<feature type="domain" description="YknX-like C-terminal permuted SH3-like" evidence="5">
    <location>
        <begin position="263"/>
        <end position="334"/>
    </location>
</feature>
<dbReference type="InterPro" id="IPR058625">
    <property type="entry name" value="MdtA-like_BSH"/>
</dbReference>
<reference evidence="6" key="1">
    <citation type="journal article" date="2014" name="Int. J. Syst. Evol. Microbiol.">
        <title>Complete genome sequence of Corynebacterium casei LMG S-19264T (=DSM 44701T), isolated from a smear-ripened cheese.</title>
        <authorList>
            <consortium name="US DOE Joint Genome Institute (JGI-PGF)"/>
            <person name="Walter F."/>
            <person name="Albersmeier A."/>
            <person name="Kalinowski J."/>
            <person name="Ruckert C."/>
        </authorList>
    </citation>
    <scope>NUCLEOTIDE SEQUENCE</scope>
    <source>
        <strain evidence="6">CGMCC 1.12181</strain>
    </source>
</reference>
<reference evidence="6" key="2">
    <citation type="submission" date="2020-09" db="EMBL/GenBank/DDBJ databases">
        <authorList>
            <person name="Sun Q."/>
            <person name="Zhou Y."/>
        </authorList>
    </citation>
    <scope>NUCLEOTIDE SEQUENCE</scope>
    <source>
        <strain evidence="6">CGMCC 1.12181</strain>
    </source>
</reference>
<dbReference type="AlphaFoldDB" id="A0A917CGA7"/>
<dbReference type="NCBIfam" id="TIGR01730">
    <property type="entry name" value="RND_mfp"/>
    <property type="match status" value="1"/>
</dbReference>
<dbReference type="InterPro" id="IPR006143">
    <property type="entry name" value="RND_pump_MFP"/>
</dbReference>
<dbReference type="EMBL" id="BMEO01000002">
    <property type="protein sequence ID" value="GGF88161.1"/>
    <property type="molecule type" value="Genomic_DNA"/>
</dbReference>
<dbReference type="PANTHER" id="PTHR30469:SF16">
    <property type="entry name" value="HAE1 FAMILY EFFLUX PUMP MFP COMPONENT"/>
    <property type="match status" value="1"/>
</dbReference>
<keyword evidence="2" id="KW-0732">Signal</keyword>
<dbReference type="RefSeq" id="WP_188364253.1">
    <property type="nucleotide sequence ID" value="NZ_BAABJF010000032.1"/>
</dbReference>
<evidence type="ECO:0000313" key="7">
    <source>
        <dbReference type="Proteomes" id="UP000605253"/>
    </source>
</evidence>
<evidence type="ECO:0000259" key="3">
    <source>
        <dbReference type="Pfam" id="PF25917"/>
    </source>
</evidence>
<evidence type="ECO:0000259" key="4">
    <source>
        <dbReference type="Pfam" id="PF25954"/>
    </source>
</evidence>
<dbReference type="GO" id="GO:1990281">
    <property type="term" value="C:efflux pump complex"/>
    <property type="evidence" value="ECO:0007669"/>
    <property type="project" value="TreeGrafter"/>
</dbReference>
<comment type="caution">
    <text evidence="6">The sequence shown here is derived from an EMBL/GenBank/DDBJ whole genome shotgun (WGS) entry which is preliminary data.</text>
</comment>
<organism evidence="6 7">
    <name type="scientific">Marinicella pacifica</name>
    <dbReference type="NCBI Taxonomy" id="1171543"/>
    <lineage>
        <taxon>Bacteria</taxon>
        <taxon>Pseudomonadati</taxon>
        <taxon>Pseudomonadota</taxon>
        <taxon>Gammaproteobacteria</taxon>
        <taxon>Lysobacterales</taxon>
        <taxon>Marinicellaceae</taxon>
        <taxon>Marinicella</taxon>
    </lineage>
</organism>
<dbReference type="Pfam" id="PF25989">
    <property type="entry name" value="YknX_C"/>
    <property type="match status" value="1"/>
</dbReference>
<proteinExistence type="inferred from homology"/>
<gene>
    <name evidence="6" type="ORF">GCM10011365_06610</name>
</gene>
<dbReference type="GO" id="GO:0015562">
    <property type="term" value="F:efflux transmembrane transporter activity"/>
    <property type="evidence" value="ECO:0007669"/>
    <property type="project" value="TreeGrafter"/>
</dbReference>
<accession>A0A917CGA7</accession>
<keyword evidence="7" id="KW-1185">Reference proteome</keyword>
<dbReference type="PANTHER" id="PTHR30469">
    <property type="entry name" value="MULTIDRUG RESISTANCE PROTEIN MDTA"/>
    <property type="match status" value="1"/>
</dbReference>
<comment type="similarity">
    <text evidence="1">Belongs to the membrane fusion protein (MFP) (TC 8.A.1) family.</text>
</comment>
<evidence type="ECO:0000259" key="5">
    <source>
        <dbReference type="Pfam" id="PF25989"/>
    </source>
</evidence>
<dbReference type="Gene3D" id="2.40.50.100">
    <property type="match status" value="1"/>
</dbReference>
<dbReference type="Pfam" id="PF25954">
    <property type="entry name" value="Beta-barrel_RND_2"/>
    <property type="match status" value="1"/>
</dbReference>
<evidence type="ECO:0000256" key="1">
    <source>
        <dbReference type="ARBA" id="ARBA00009477"/>
    </source>
</evidence>
<dbReference type="SUPFAM" id="SSF111369">
    <property type="entry name" value="HlyD-like secretion proteins"/>
    <property type="match status" value="1"/>
</dbReference>